<feature type="region of interest" description="Disordered" evidence="1">
    <location>
        <begin position="219"/>
        <end position="262"/>
    </location>
</feature>
<dbReference type="Proteomes" id="UP001515480">
    <property type="component" value="Unassembled WGS sequence"/>
</dbReference>
<organism evidence="2 3">
    <name type="scientific">Prymnesium parvum</name>
    <name type="common">Toxic golden alga</name>
    <dbReference type="NCBI Taxonomy" id="97485"/>
    <lineage>
        <taxon>Eukaryota</taxon>
        <taxon>Haptista</taxon>
        <taxon>Haptophyta</taxon>
        <taxon>Prymnesiophyceae</taxon>
        <taxon>Prymnesiales</taxon>
        <taxon>Prymnesiaceae</taxon>
        <taxon>Prymnesium</taxon>
    </lineage>
</organism>
<sequence>MASLASPSAKAAKRPEQPPANTPCRACEIGHTTSDGHVLGEGQRRLESVAAMNCCANCCENSFLADARYVISTTPRDTRDANAQFVADALVKKLAKGCARQGGVWRSLDREGFGVGKGYQLLYPHGGRPPAVAIVTECLPAEISLEPRTWKDRTLTSLLAPLDDVYLLHDADLPPQGARETDGAAQSAGEGEESSRRFTRIYTAQQTFCILRNSDKAPASMTGTPISGARKQATSTRVVKSPGGSSYRAVDEKLPIKKQRIA</sequence>
<accession>A0AB34J544</accession>
<feature type="region of interest" description="Disordered" evidence="1">
    <location>
        <begin position="173"/>
        <end position="196"/>
    </location>
</feature>
<keyword evidence="3" id="KW-1185">Reference proteome</keyword>
<feature type="compositionally biased region" description="Low complexity" evidence="1">
    <location>
        <begin position="1"/>
        <end position="10"/>
    </location>
</feature>
<comment type="caution">
    <text evidence="2">The sequence shown here is derived from an EMBL/GenBank/DDBJ whole genome shotgun (WGS) entry which is preliminary data.</text>
</comment>
<feature type="region of interest" description="Disordered" evidence="1">
    <location>
        <begin position="1"/>
        <end position="24"/>
    </location>
</feature>
<dbReference type="AlphaFoldDB" id="A0AB34J544"/>
<evidence type="ECO:0000256" key="1">
    <source>
        <dbReference type="SAM" id="MobiDB-lite"/>
    </source>
</evidence>
<evidence type="ECO:0000313" key="3">
    <source>
        <dbReference type="Proteomes" id="UP001515480"/>
    </source>
</evidence>
<dbReference type="EMBL" id="JBGBPQ010000012">
    <property type="protein sequence ID" value="KAL1514793.1"/>
    <property type="molecule type" value="Genomic_DNA"/>
</dbReference>
<proteinExistence type="predicted"/>
<evidence type="ECO:0000313" key="2">
    <source>
        <dbReference type="EMBL" id="KAL1514793.1"/>
    </source>
</evidence>
<reference evidence="2 3" key="1">
    <citation type="journal article" date="2024" name="Science">
        <title>Giant polyketide synthase enzymes in the biosynthesis of giant marine polyether toxins.</title>
        <authorList>
            <person name="Fallon T.R."/>
            <person name="Shende V.V."/>
            <person name="Wierzbicki I.H."/>
            <person name="Pendleton A.L."/>
            <person name="Watervoot N.F."/>
            <person name="Auber R.P."/>
            <person name="Gonzalez D.J."/>
            <person name="Wisecaver J.H."/>
            <person name="Moore B.S."/>
        </authorList>
    </citation>
    <scope>NUCLEOTIDE SEQUENCE [LARGE SCALE GENOMIC DNA]</scope>
    <source>
        <strain evidence="2 3">12B1</strain>
    </source>
</reference>
<gene>
    <name evidence="2" type="ORF">AB1Y20_003879</name>
</gene>
<protein>
    <submittedName>
        <fullName evidence="2">Uncharacterized protein</fullName>
    </submittedName>
</protein>
<name>A0AB34J544_PRYPA</name>